<keyword evidence="1" id="KW-0732">Signal</keyword>
<dbReference type="PROSITE" id="PS51257">
    <property type="entry name" value="PROKAR_LIPOPROTEIN"/>
    <property type="match status" value="1"/>
</dbReference>
<accession>A0A545UEV1</accession>
<dbReference type="RefSeq" id="WP_142893247.1">
    <property type="nucleotide sequence ID" value="NZ_ML660163.1"/>
</dbReference>
<feature type="signal peptide" evidence="1">
    <location>
        <begin position="1"/>
        <end position="21"/>
    </location>
</feature>
<keyword evidence="4" id="KW-1185">Reference proteome</keyword>
<dbReference type="GO" id="GO:0007156">
    <property type="term" value="P:homophilic cell adhesion via plasma membrane adhesion molecules"/>
    <property type="evidence" value="ECO:0007669"/>
    <property type="project" value="InterPro"/>
</dbReference>
<dbReference type="GO" id="GO:0005509">
    <property type="term" value="F:calcium ion binding"/>
    <property type="evidence" value="ECO:0007669"/>
    <property type="project" value="InterPro"/>
</dbReference>
<evidence type="ECO:0000313" key="3">
    <source>
        <dbReference type="EMBL" id="TQV88006.1"/>
    </source>
</evidence>
<dbReference type="InterPro" id="IPR011044">
    <property type="entry name" value="Quino_amine_DH_bsu"/>
</dbReference>
<evidence type="ECO:0000256" key="1">
    <source>
        <dbReference type="SAM" id="SignalP"/>
    </source>
</evidence>
<dbReference type="InterPro" id="IPR002126">
    <property type="entry name" value="Cadherin-like_dom"/>
</dbReference>
<dbReference type="SUPFAM" id="SSF50969">
    <property type="entry name" value="YVTN repeat-like/Quinoprotein amine dehydrogenase"/>
    <property type="match status" value="1"/>
</dbReference>
<evidence type="ECO:0000259" key="2">
    <source>
        <dbReference type="PROSITE" id="PS50268"/>
    </source>
</evidence>
<sequence>MKRLSFQLVAALFLSFIVACGGGGGGSEPPPPVDSLDTTPSVFSFDVVDGTEVSTEIESNPITVSGIDAAATISVSNGEYSIDGASYQSSVGTVNNGQRVSVRLTSSSDYSSTSEAQLTIGGVSATFSVTTRAKDTSPDAFSFTSQNATELSAEILSEQVLVEGIDNETTISITNGEYSIDGSEFQNGSSTINPGQRIQLKQVSASSYVTLTESELTVGDFSATFSSTTREKDETPDSFVFNSQIDVELSTVVESEQVVIGGIDNDTPISISNGEFSVDDGPYQSSADTINSGQTIKVRLTSASEFSTQSDAELTIGSANETFSVVTRERDNTPDEVIFSEVTQAPVSTEIFSEVVTINGIDSDTAISIEDGEYSIDGGSYISTPSVISAGQTVQIKVVSAETNGSRSEAILTIGSSSFSFRVITLIDNYLADYITYDGTDIIFLLDKTNRVVYQWSIADGAYTKSLSVGLEHEGAIITPNLMVYSGQHNRLYLGYESGAIQYIDLNSEGAEVAFANTPVAVTGLAAVGNYLLAEDRDTHYIFDTNGVISDSRNNSYYSRAYAWSESNSRVYYFRDNLRPNDLHYQVIDQETGLITDFGETNYHGDYDIEPPLKVSQSGEFVILGSGDVYRNDDLTWFGSIGSNFSAVGWLSDNSVVTVSNAEGAATLQRKNAVLKKTIDQKNFQAEAKAIYGTLSKMTLVMVENGFTTFHIYSPSDDSDNDGVSNDDDAFPLDPAASIDSDFDGYPDSWNQGYDESESTTGLVLDAYPEDFECYLLEHGDGVFCDYSATMPDYSPDRVVTDGTNLYLLSEENNRIYRWSIADNRYIKPMVVGYESGLSIVSPTTIVYSEPHNRLYMGYDTGDVKYFDLIADDLLEVDFVTMEQAAEGLAAAGNFLMVQSRSGFSDQHVFYDADANQTGLRGMGRFSKDYAWSETNSRLYYFRDGSHPNDVHYDEINPDTGEVVGWGESPYHGVYSFMYPLKVSFDGEKVLTGTGNYFNGDDLNYAGSIGTRIAAAQWMEDGSLVTMTNNVDTSTLQRRDTSLLNLVEQLTFDGEAVAMFGDQSGMVLVMIENGTVAIRHYLPNYDTDGDGVLNTEDDFPDDPAASVDSDHDGYPDEWNAGYDANDSTTGLVLDSYPNDSACYLIEHGDGVTCDYNSMVPNFVPDQIVSDSNFIYLLSEENNRVYRWELSESRYTNPFIVEIDNGVEKIAPTHMTVSSVQSRLYLGYNTGAIRYIDLTGTGEQTPFTSIARAVSGLSMMSNYLRAQNKSGYSDFHYVFDQNGVQTDNEEYYPYTIYGHVWSEVFDKQFHVKNAVNGVKDLIANDFDPATGLIGAARRQGNDYEGTIRAPLILSEDESTLLVGNGDLFSTQDLSHTDSLGIQIVDALWYDTTIVTIQNEDSNTVFKVWDKDRLTEQLSSNYTGESLRLVRNNKDLVLVQSTASGVEFVNIVFGDHDEDGMPAWWETLYSLNDGDASDSTIDSDLDGLDNSTEFGLFTLPNQEDTDSDNLTDGDEVNVYSTQPLVSDSDKDSLSDGDEVLIHLTDPNKQDTDEDTFSDSYEVIVGLSDPRDIASVPPLITSLSQSFEGANIPLLWEPTESSDVDWELDSTEAFDGTNSLRTGNLVQGQESRIATSYYFAAGTLSFQAKVDINSGDYLYFYIDGEYKGTIFGNSWKLYSYELTEGMHQIEWRYIKNNYEVSDAFVARVDLVTFTAQ</sequence>
<dbReference type="GO" id="GO:0016020">
    <property type="term" value="C:membrane"/>
    <property type="evidence" value="ECO:0007669"/>
    <property type="project" value="InterPro"/>
</dbReference>
<dbReference type="EMBL" id="VIKS01000005">
    <property type="protein sequence ID" value="TQV88006.1"/>
    <property type="molecule type" value="Genomic_DNA"/>
</dbReference>
<feature type="domain" description="Cadherin" evidence="2">
    <location>
        <begin position="1428"/>
        <end position="1554"/>
    </location>
</feature>
<organism evidence="3 4">
    <name type="scientific">Aliikangiella coralliicola</name>
    <dbReference type="NCBI Taxonomy" id="2592383"/>
    <lineage>
        <taxon>Bacteria</taxon>
        <taxon>Pseudomonadati</taxon>
        <taxon>Pseudomonadota</taxon>
        <taxon>Gammaproteobacteria</taxon>
        <taxon>Oceanospirillales</taxon>
        <taxon>Pleioneaceae</taxon>
        <taxon>Aliikangiella</taxon>
    </lineage>
</organism>
<name>A0A545UEV1_9GAMM</name>
<feature type="chain" id="PRO_5021726289" description="Cadherin domain-containing protein" evidence="1">
    <location>
        <begin position="22"/>
        <end position="1713"/>
    </location>
</feature>
<proteinExistence type="predicted"/>
<dbReference type="SUPFAM" id="SSF69322">
    <property type="entry name" value="Tricorn protease domain 2"/>
    <property type="match status" value="1"/>
</dbReference>
<comment type="caution">
    <text evidence="3">The sequence shown here is derived from an EMBL/GenBank/DDBJ whole genome shotgun (WGS) entry which is preliminary data.</text>
</comment>
<evidence type="ECO:0000313" key="4">
    <source>
        <dbReference type="Proteomes" id="UP000315439"/>
    </source>
</evidence>
<protein>
    <recommendedName>
        <fullName evidence="2">Cadherin domain-containing protein</fullName>
    </recommendedName>
</protein>
<dbReference type="OrthoDB" id="5378341at2"/>
<gene>
    <name evidence="3" type="ORF">FLL46_09340</name>
</gene>
<dbReference type="PROSITE" id="PS50268">
    <property type="entry name" value="CADHERIN_2"/>
    <property type="match status" value="1"/>
</dbReference>
<dbReference type="Proteomes" id="UP000315439">
    <property type="component" value="Unassembled WGS sequence"/>
</dbReference>
<reference evidence="3 4" key="1">
    <citation type="submission" date="2019-07" db="EMBL/GenBank/DDBJ databases">
        <title>Draft genome for Aliikangiella sp. M105.</title>
        <authorList>
            <person name="Wang G."/>
        </authorList>
    </citation>
    <scope>NUCLEOTIDE SEQUENCE [LARGE SCALE GENOMIC DNA]</scope>
    <source>
        <strain evidence="3 4">M105</strain>
    </source>
</reference>